<keyword evidence="3" id="KW-1185">Reference proteome</keyword>
<feature type="region of interest" description="Disordered" evidence="1">
    <location>
        <begin position="87"/>
        <end position="132"/>
    </location>
</feature>
<gene>
    <name evidence="4" type="primary">Sfp65A</name>
</gene>
<organism evidence="3 4">
    <name type="scientific">Drosophila suzukii</name>
    <name type="common">Spotted-wing drosophila fruit fly</name>
    <dbReference type="NCBI Taxonomy" id="28584"/>
    <lineage>
        <taxon>Eukaryota</taxon>
        <taxon>Metazoa</taxon>
        <taxon>Ecdysozoa</taxon>
        <taxon>Arthropoda</taxon>
        <taxon>Hexapoda</taxon>
        <taxon>Insecta</taxon>
        <taxon>Pterygota</taxon>
        <taxon>Neoptera</taxon>
        <taxon>Endopterygota</taxon>
        <taxon>Diptera</taxon>
        <taxon>Brachycera</taxon>
        <taxon>Muscomorpha</taxon>
        <taxon>Ephydroidea</taxon>
        <taxon>Drosophilidae</taxon>
        <taxon>Drosophila</taxon>
        <taxon>Sophophora</taxon>
    </lineage>
</organism>
<feature type="signal peptide" evidence="2">
    <location>
        <begin position="1"/>
        <end position="17"/>
    </location>
</feature>
<dbReference type="RefSeq" id="XP_016935055.3">
    <property type="nucleotide sequence ID" value="XM_017079566.3"/>
</dbReference>
<keyword evidence="2" id="KW-0732">Signal</keyword>
<feature type="compositionally biased region" description="Polar residues" evidence="1">
    <location>
        <begin position="96"/>
        <end position="110"/>
    </location>
</feature>
<feature type="chain" id="PRO_5045349499" evidence="2">
    <location>
        <begin position="18"/>
        <end position="132"/>
    </location>
</feature>
<dbReference type="GeneID" id="108013623"/>
<evidence type="ECO:0000313" key="3">
    <source>
        <dbReference type="Proteomes" id="UP001652628"/>
    </source>
</evidence>
<accession>A0AB39ZGM3</accession>
<reference evidence="4" key="1">
    <citation type="submission" date="2025-08" db="UniProtKB">
        <authorList>
            <consortium name="RefSeq"/>
        </authorList>
    </citation>
    <scope>IDENTIFICATION</scope>
</reference>
<evidence type="ECO:0000256" key="2">
    <source>
        <dbReference type="SAM" id="SignalP"/>
    </source>
</evidence>
<evidence type="ECO:0000256" key="1">
    <source>
        <dbReference type="SAM" id="MobiDB-lite"/>
    </source>
</evidence>
<protein>
    <submittedName>
        <fullName evidence="4">Uncharacterized protein Sfp65A</fullName>
    </submittedName>
</protein>
<proteinExistence type="predicted"/>
<dbReference type="AlphaFoldDB" id="A0AB39ZGM3"/>
<dbReference type="Proteomes" id="UP001652628">
    <property type="component" value="Chromosome 3"/>
</dbReference>
<sequence>MGWILELLLFVCAGVLATKKDGDNSNSIVLKGRVISMNISTSGLHDAVGDTLVPGPGFLQEIKVGNIPNLKGPLLPALGKDVVITSESTHSKNGEKNTINSRIQSVTNKPRLNLRDLLKSPPLNKSPKPKSG</sequence>
<evidence type="ECO:0000313" key="4">
    <source>
        <dbReference type="RefSeq" id="XP_016935055.3"/>
    </source>
</evidence>
<name>A0AB39ZGM3_DROSZ</name>